<evidence type="ECO:0000256" key="5">
    <source>
        <dbReference type="ARBA" id="ARBA00023136"/>
    </source>
</evidence>
<keyword evidence="4 6" id="KW-1133">Transmembrane helix</keyword>
<dbReference type="OrthoDB" id="1419738at2"/>
<feature type="transmembrane region" description="Helical" evidence="6">
    <location>
        <begin position="145"/>
        <end position="165"/>
    </location>
</feature>
<dbReference type="PANTHER" id="PTHR42920:SF5">
    <property type="entry name" value="EAMA DOMAIN-CONTAINING PROTEIN"/>
    <property type="match status" value="1"/>
</dbReference>
<feature type="domain" description="EamA" evidence="7">
    <location>
        <begin position="4"/>
        <end position="133"/>
    </location>
</feature>
<feature type="transmembrane region" description="Helical" evidence="6">
    <location>
        <begin position="30"/>
        <end position="50"/>
    </location>
</feature>
<dbReference type="InterPro" id="IPR051258">
    <property type="entry name" value="Diverse_Substrate_Transporter"/>
</dbReference>
<feature type="transmembrane region" description="Helical" evidence="6">
    <location>
        <begin position="119"/>
        <end position="139"/>
    </location>
</feature>
<dbReference type="AlphaFoldDB" id="A0A2R3Z7W5"/>
<name>A0A2R3Z7W5_9FLAO</name>
<organism evidence="8 9">
    <name type="scientific">Christiangramia fulva</name>
    <dbReference type="NCBI Taxonomy" id="2126553"/>
    <lineage>
        <taxon>Bacteria</taxon>
        <taxon>Pseudomonadati</taxon>
        <taxon>Bacteroidota</taxon>
        <taxon>Flavobacteriia</taxon>
        <taxon>Flavobacteriales</taxon>
        <taxon>Flavobacteriaceae</taxon>
        <taxon>Christiangramia</taxon>
    </lineage>
</organism>
<dbReference type="InterPro" id="IPR037185">
    <property type="entry name" value="EmrE-like"/>
</dbReference>
<evidence type="ECO:0000256" key="4">
    <source>
        <dbReference type="ARBA" id="ARBA00022989"/>
    </source>
</evidence>
<sequence>MTKKAIYAVVICALIAGTNGVFIKEMTSMSTGLIAWFRAVVPVLFLLPAVWRKGGLELKGNYKHMILASFINAGRMFLYLIAYKYTSIGNAVVLFYSYPIFVTAIESLYYKKPIHNQQWLFLFLAFTGILVTYAGKPFSFESDDFIGMLAALGAAVGYAITVMMFKKETHNYSQNQIVMYQNIAGAVVFLPFLSGLPSAEISHMGIGLVYGLVIGVVVFKLFFFGLKFLPAATATSLMYLEVVSAILFGYLILNEKLSWNTYVGGAFILISSFYISRLNRKQSQFQPD</sequence>
<feature type="domain" description="EamA" evidence="7">
    <location>
        <begin position="146"/>
        <end position="276"/>
    </location>
</feature>
<feature type="transmembrane region" description="Helical" evidence="6">
    <location>
        <begin position="236"/>
        <end position="253"/>
    </location>
</feature>
<dbReference type="Pfam" id="PF00892">
    <property type="entry name" value="EamA"/>
    <property type="match status" value="2"/>
</dbReference>
<evidence type="ECO:0000256" key="2">
    <source>
        <dbReference type="ARBA" id="ARBA00022475"/>
    </source>
</evidence>
<reference evidence="9" key="1">
    <citation type="submission" date="2018-03" db="EMBL/GenBank/DDBJ databases">
        <title>Gramella fulva sp. nov., isolated from a dry surface of tidal flat.</title>
        <authorList>
            <person name="Hwang S.H."/>
            <person name="Hwang W.M."/>
            <person name="Kang K."/>
            <person name="Ahn T.-Y."/>
        </authorList>
    </citation>
    <scope>NUCLEOTIDE SEQUENCE [LARGE SCALE GENOMIC DNA]</scope>
    <source>
        <strain evidence="9">SH35</strain>
    </source>
</reference>
<comment type="subcellular location">
    <subcellularLocation>
        <location evidence="1">Cell membrane</location>
        <topology evidence="1">Multi-pass membrane protein</topology>
    </subcellularLocation>
</comment>
<keyword evidence="2" id="KW-1003">Cell membrane</keyword>
<keyword evidence="5 6" id="KW-0472">Membrane</keyword>
<feature type="transmembrane region" description="Helical" evidence="6">
    <location>
        <begin position="62"/>
        <end position="82"/>
    </location>
</feature>
<keyword evidence="9" id="KW-1185">Reference proteome</keyword>
<dbReference type="KEGG" id="grs:C7S20_14375"/>
<gene>
    <name evidence="8" type="ORF">C7S20_14375</name>
</gene>
<evidence type="ECO:0000256" key="3">
    <source>
        <dbReference type="ARBA" id="ARBA00022692"/>
    </source>
</evidence>
<accession>A0A2R3Z7W5</accession>
<dbReference type="Proteomes" id="UP000241507">
    <property type="component" value="Chromosome"/>
</dbReference>
<dbReference type="InterPro" id="IPR000620">
    <property type="entry name" value="EamA_dom"/>
</dbReference>
<proteinExistence type="predicted"/>
<evidence type="ECO:0000256" key="1">
    <source>
        <dbReference type="ARBA" id="ARBA00004651"/>
    </source>
</evidence>
<dbReference type="GO" id="GO:0005886">
    <property type="term" value="C:plasma membrane"/>
    <property type="evidence" value="ECO:0007669"/>
    <property type="project" value="UniProtKB-SubCell"/>
</dbReference>
<feature type="transmembrane region" description="Helical" evidence="6">
    <location>
        <begin position="208"/>
        <end position="229"/>
    </location>
</feature>
<dbReference type="EMBL" id="CP028136">
    <property type="protein sequence ID" value="AVR46356.1"/>
    <property type="molecule type" value="Genomic_DNA"/>
</dbReference>
<dbReference type="PANTHER" id="PTHR42920">
    <property type="entry name" value="OS03G0707200 PROTEIN-RELATED"/>
    <property type="match status" value="1"/>
</dbReference>
<protein>
    <submittedName>
        <fullName evidence="8">EamA family transporter</fullName>
    </submittedName>
</protein>
<feature type="transmembrane region" description="Helical" evidence="6">
    <location>
        <begin position="88"/>
        <end position="110"/>
    </location>
</feature>
<keyword evidence="3 6" id="KW-0812">Transmembrane</keyword>
<evidence type="ECO:0000313" key="9">
    <source>
        <dbReference type="Proteomes" id="UP000241507"/>
    </source>
</evidence>
<feature type="transmembrane region" description="Helical" evidence="6">
    <location>
        <begin position="259"/>
        <end position="276"/>
    </location>
</feature>
<evidence type="ECO:0000259" key="7">
    <source>
        <dbReference type="Pfam" id="PF00892"/>
    </source>
</evidence>
<dbReference type="SUPFAM" id="SSF103481">
    <property type="entry name" value="Multidrug resistance efflux transporter EmrE"/>
    <property type="match status" value="2"/>
</dbReference>
<feature type="transmembrane region" description="Helical" evidence="6">
    <location>
        <begin position="177"/>
        <end position="196"/>
    </location>
</feature>
<evidence type="ECO:0000313" key="8">
    <source>
        <dbReference type="EMBL" id="AVR46356.1"/>
    </source>
</evidence>
<evidence type="ECO:0000256" key="6">
    <source>
        <dbReference type="SAM" id="Phobius"/>
    </source>
</evidence>
<dbReference type="RefSeq" id="WP_107013130.1">
    <property type="nucleotide sequence ID" value="NZ_CP028136.1"/>
</dbReference>